<proteinExistence type="predicted"/>
<accession>A0ABQ2RDI0</accession>
<keyword evidence="1" id="KW-0812">Transmembrane</keyword>
<organism evidence="2 3">
    <name type="scientific">Streptosporangium pseudovulgare</name>
    <dbReference type="NCBI Taxonomy" id="35765"/>
    <lineage>
        <taxon>Bacteria</taxon>
        <taxon>Bacillati</taxon>
        <taxon>Actinomycetota</taxon>
        <taxon>Actinomycetes</taxon>
        <taxon>Streptosporangiales</taxon>
        <taxon>Streptosporangiaceae</taxon>
        <taxon>Streptosporangium</taxon>
    </lineage>
</organism>
<evidence type="ECO:0000256" key="1">
    <source>
        <dbReference type="SAM" id="Phobius"/>
    </source>
</evidence>
<evidence type="ECO:0000313" key="2">
    <source>
        <dbReference type="EMBL" id="GGQ21159.1"/>
    </source>
</evidence>
<evidence type="ECO:0008006" key="4">
    <source>
        <dbReference type="Google" id="ProtNLM"/>
    </source>
</evidence>
<feature type="transmembrane region" description="Helical" evidence="1">
    <location>
        <begin position="360"/>
        <end position="381"/>
    </location>
</feature>
<name>A0ABQ2RDI0_9ACTN</name>
<comment type="caution">
    <text evidence="2">The sequence shown here is derived from an EMBL/GenBank/DDBJ whole genome shotgun (WGS) entry which is preliminary data.</text>
</comment>
<feature type="transmembrane region" description="Helical" evidence="1">
    <location>
        <begin position="324"/>
        <end position="348"/>
    </location>
</feature>
<keyword evidence="1" id="KW-1133">Transmembrane helix</keyword>
<protein>
    <recommendedName>
        <fullName evidence="4">WXG100 family type VII secretion target</fullName>
    </recommendedName>
</protein>
<reference evidence="3" key="1">
    <citation type="journal article" date="2019" name="Int. J. Syst. Evol. Microbiol.">
        <title>The Global Catalogue of Microorganisms (GCM) 10K type strain sequencing project: providing services to taxonomists for standard genome sequencing and annotation.</title>
        <authorList>
            <consortium name="The Broad Institute Genomics Platform"/>
            <consortium name="The Broad Institute Genome Sequencing Center for Infectious Disease"/>
            <person name="Wu L."/>
            <person name="Ma J."/>
        </authorList>
    </citation>
    <scope>NUCLEOTIDE SEQUENCE [LARGE SCALE GENOMIC DNA]</scope>
    <source>
        <strain evidence="3">JCM 3115</strain>
    </source>
</reference>
<keyword evidence="1" id="KW-0472">Membrane</keyword>
<dbReference type="EMBL" id="BMQJ01000017">
    <property type="protein sequence ID" value="GGQ21159.1"/>
    <property type="molecule type" value="Genomic_DNA"/>
</dbReference>
<evidence type="ECO:0000313" key="3">
    <source>
        <dbReference type="Proteomes" id="UP000611554"/>
    </source>
</evidence>
<keyword evidence="3" id="KW-1185">Reference proteome</keyword>
<gene>
    <name evidence="2" type="ORF">GCM10010140_59280</name>
</gene>
<sequence length="403" mass="43233">MDLALWQDPLMSSQEGFQAHQRGIRAVGLNMERTALEMREIQQAFDVFGRTDLSFGALSLIGEPARLRYTHALEDFRERLARGTASAEGLTRGLGKSADGYAEVEDAALRDALAVLGDMSYAESAQRRPGDPSLPGDRLYLNSAYDSSPLGGFSDPHLMGLVGEGVIFGIGSAIMKDLHMSVEEAARPLGYGPPLLPAERAELARLAETSRRTEALLRGAARMSAAAFTGAALWASAVVPSDEALDTALQNWVHTVSSLGDMFGVTDPAKREKLAEAWSGDAMDAADRKMRDFVTAAVQTTDQAMAMAWGLHHAVQRLNRLHDLAYKLVLGELVVLAALHAVAAFFPNARFSKELIGWKISRTVLVLHGLIAAACAVMMTAEVTGTGSATEGVPRTDFPIVNA</sequence>
<dbReference type="Proteomes" id="UP000611554">
    <property type="component" value="Unassembled WGS sequence"/>
</dbReference>